<keyword evidence="3" id="KW-1185">Reference proteome</keyword>
<dbReference type="AlphaFoldDB" id="A0A6I9SM50"/>
<keyword evidence="1" id="KW-0880">Kelch repeat</keyword>
<dbReference type="RefSeq" id="XP_011071013.1">
    <property type="nucleotide sequence ID" value="XM_011072711.2"/>
</dbReference>
<dbReference type="OrthoDB" id="191037at2759"/>
<dbReference type="Proteomes" id="UP000504604">
    <property type="component" value="Linkage group LG2"/>
</dbReference>
<dbReference type="GO" id="GO:0005634">
    <property type="term" value="C:nucleus"/>
    <property type="evidence" value="ECO:0007669"/>
    <property type="project" value="TreeGrafter"/>
</dbReference>
<sequence length="351" mass="38750">MLEDRACLVSRDYSRTCDREGNWPCMNYRLEKSEVQQSKRRLEETNGGEEVIVRKVSKRSGNQIDTALSVGGFLMSFSSQSDQSNRQRREDKESLAVGTELLVFGKALMSHVIYRYSLLTNTWTSGMSMNSPRCLFGSASLGEIAILAGGCDSHGNILSSAELYNSEEGTWMTLPSMKKPRKMCSGVFMDGNFYVIGGIGGADGKLLTCAEEYNLETQTWTEIPNMSPVRTGAARDNEPPAASEAPPLIAVVNNQLYAADYADMEVRKYDKDNRVWVTVGRLPERADSMYGWGLAFRGCGDRLIVIGGPRNAGEGFIEVNSWVPSEGPPQWDLLGRKRSGSFVYNCAVMGC</sequence>
<evidence type="ECO:0000256" key="1">
    <source>
        <dbReference type="ARBA" id="ARBA00022441"/>
    </source>
</evidence>
<proteinExistence type="predicted"/>
<reference evidence="4" key="1">
    <citation type="submission" date="2025-08" db="UniProtKB">
        <authorList>
            <consortium name="RefSeq"/>
        </authorList>
    </citation>
    <scope>IDENTIFICATION</scope>
</reference>
<gene>
    <name evidence="4" type="primary">LOC105156548</name>
</gene>
<dbReference type="PANTHER" id="PTHR46122:SF2">
    <property type="entry name" value="F-BOX_KELCH-REPEAT PROTEIN SKIP11"/>
    <property type="match status" value="1"/>
</dbReference>
<evidence type="ECO:0000313" key="4">
    <source>
        <dbReference type="RefSeq" id="XP_011071013.1"/>
    </source>
</evidence>
<accession>A0A6I9SM50</accession>
<evidence type="ECO:0000313" key="3">
    <source>
        <dbReference type="Proteomes" id="UP000504604"/>
    </source>
</evidence>
<organism evidence="3 4">
    <name type="scientific">Sesamum indicum</name>
    <name type="common">Oriental sesame</name>
    <name type="synonym">Sesamum orientale</name>
    <dbReference type="NCBI Taxonomy" id="4182"/>
    <lineage>
        <taxon>Eukaryota</taxon>
        <taxon>Viridiplantae</taxon>
        <taxon>Streptophyta</taxon>
        <taxon>Embryophyta</taxon>
        <taxon>Tracheophyta</taxon>
        <taxon>Spermatophyta</taxon>
        <taxon>Magnoliopsida</taxon>
        <taxon>eudicotyledons</taxon>
        <taxon>Gunneridae</taxon>
        <taxon>Pentapetalae</taxon>
        <taxon>asterids</taxon>
        <taxon>lamiids</taxon>
        <taxon>Lamiales</taxon>
        <taxon>Pedaliaceae</taxon>
        <taxon>Sesamum</taxon>
    </lineage>
</organism>
<dbReference type="InterPro" id="IPR006652">
    <property type="entry name" value="Kelch_1"/>
</dbReference>
<dbReference type="FunFam" id="2.120.10.80:FF:000007">
    <property type="entry name" value="F-box/kelch-repeat protein SKIP11"/>
    <property type="match status" value="1"/>
</dbReference>
<protein>
    <submittedName>
        <fullName evidence="4">F-box/kelch-repeat protein SKIP11-like isoform X3</fullName>
    </submittedName>
</protein>
<dbReference type="InterPro" id="IPR015915">
    <property type="entry name" value="Kelch-typ_b-propeller"/>
</dbReference>
<dbReference type="Gene3D" id="2.120.10.80">
    <property type="entry name" value="Kelch-type beta propeller"/>
    <property type="match status" value="1"/>
</dbReference>
<dbReference type="SUPFAM" id="SSF117281">
    <property type="entry name" value="Kelch motif"/>
    <property type="match status" value="1"/>
</dbReference>
<dbReference type="Pfam" id="PF01344">
    <property type="entry name" value="Kelch_1"/>
    <property type="match status" value="2"/>
</dbReference>
<evidence type="ECO:0000256" key="2">
    <source>
        <dbReference type="ARBA" id="ARBA00022737"/>
    </source>
</evidence>
<dbReference type="InterPro" id="IPR052439">
    <property type="entry name" value="F-box/Kelch-repeat"/>
</dbReference>
<dbReference type="GeneID" id="105156548"/>
<dbReference type="PANTHER" id="PTHR46122">
    <property type="entry name" value="GALACTOSE OXIDASE/KELCH REPEAT PROTEIN-RELATED"/>
    <property type="match status" value="1"/>
</dbReference>
<dbReference type="SMART" id="SM00612">
    <property type="entry name" value="Kelch"/>
    <property type="match status" value="3"/>
</dbReference>
<keyword evidence="2" id="KW-0677">Repeat</keyword>
<name>A0A6I9SM50_SESIN</name>